<proteinExistence type="predicted"/>
<comment type="caution">
    <text evidence="2">The sequence shown here is derived from an EMBL/GenBank/DDBJ whole genome shotgun (WGS) entry which is preliminary data.</text>
</comment>
<evidence type="ECO:0000256" key="1">
    <source>
        <dbReference type="SAM" id="SignalP"/>
    </source>
</evidence>
<feature type="chain" id="PRO_5018603805" evidence="1">
    <location>
        <begin position="31"/>
        <end position="141"/>
    </location>
</feature>
<name>A0A3R6ZVT1_9LACO</name>
<dbReference type="EMBL" id="QOCS01000007">
    <property type="protein sequence ID" value="RHW47856.1"/>
    <property type="molecule type" value="Genomic_DNA"/>
</dbReference>
<evidence type="ECO:0000313" key="2">
    <source>
        <dbReference type="EMBL" id="RHW47856.1"/>
    </source>
</evidence>
<sequence>MTLKKAISSIVLTLLAIIIFVMNSTSTAKAAETMKVYNHNGKLVGYTHKPQAIKKFYHTVNNSRLKHKVYLLHPIPQNAQLKYHYRLLTSKDRKIDLWLYNNQPYLKVRNYPVSIFPVPQASWKLSPKDYQKLQHPQKLLF</sequence>
<gene>
    <name evidence="2" type="ORF">DS832_03620</name>
</gene>
<organism evidence="2 3">
    <name type="scientific">Bombilactobacillus bombi</name>
    <dbReference type="NCBI Taxonomy" id="1303590"/>
    <lineage>
        <taxon>Bacteria</taxon>
        <taxon>Bacillati</taxon>
        <taxon>Bacillota</taxon>
        <taxon>Bacilli</taxon>
        <taxon>Lactobacillales</taxon>
        <taxon>Lactobacillaceae</taxon>
        <taxon>Bombilactobacillus</taxon>
    </lineage>
</organism>
<dbReference type="RefSeq" id="WP_118910340.1">
    <property type="nucleotide sequence ID" value="NZ_QOCS01000007.1"/>
</dbReference>
<accession>A0A3R6ZVT1</accession>
<reference evidence="2 3" key="1">
    <citation type="submission" date="2018-07" db="EMBL/GenBank/DDBJ databases">
        <title>Genome sequences of six Lactobacillus spp. isolated from bumble bee guts.</title>
        <authorList>
            <person name="Motta E.V.S."/>
            <person name="Moran N.A."/>
        </authorList>
    </citation>
    <scope>NUCLEOTIDE SEQUENCE [LARGE SCALE GENOMIC DNA]</scope>
    <source>
        <strain evidence="2 3">LV-8.1</strain>
    </source>
</reference>
<keyword evidence="1" id="KW-0732">Signal</keyword>
<dbReference type="Proteomes" id="UP000284822">
    <property type="component" value="Unassembled WGS sequence"/>
</dbReference>
<feature type="signal peptide" evidence="1">
    <location>
        <begin position="1"/>
        <end position="30"/>
    </location>
</feature>
<dbReference type="AlphaFoldDB" id="A0A3R6ZVT1"/>
<protein>
    <submittedName>
        <fullName evidence="2">Uncharacterized protein</fullName>
    </submittedName>
</protein>
<evidence type="ECO:0000313" key="3">
    <source>
        <dbReference type="Proteomes" id="UP000284822"/>
    </source>
</evidence>